<sequence length="425" mass="45311">MYRRRGEILQVLQDETGKVGADAQIELTMTLHHLDWAAHHAHRVLRPRRVAPGMLMLDHRASVERRPFGVVGVIGPWNYPIYTPMGSVSYALAAGNVVVLKPSEHAPRAGRWLADTFRDASGLDAVLQAIPGGPEAGEALCEAGVDKLAFTGSARTGARVMATCAAHLTPVVMELGGKDAAIVAADADLSSAADAIMWGATMNSGQSCAGIERVYVVDDVAEPFTAIMAERAGRLRAGVDYGQMTVPAQVEIVRRHIHAAIADGGVAVVGGPHSVRPPYIDPVVLLDVPEMSTAVTEETFGPTVTITVVPDIETAISRANAVDYGLGAAVFSRRRGREIARRLDVGMVSINDVVSFGAVPGLPFGGRGGSGFGRIHGAEGLREFTSPVSVSERRRVYLPTRVDSHRRRPWDLPVLRACLHIVGAR</sequence>
<evidence type="ECO:0000313" key="8">
    <source>
        <dbReference type="Proteomes" id="UP001500635"/>
    </source>
</evidence>
<comment type="caution">
    <text evidence="7">The sequence shown here is derived from an EMBL/GenBank/DDBJ whole genome shotgun (WGS) entry which is preliminary data.</text>
</comment>
<proteinExistence type="inferred from homology"/>
<dbReference type="PROSITE" id="PS00687">
    <property type="entry name" value="ALDEHYDE_DEHYDR_GLU"/>
    <property type="match status" value="1"/>
</dbReference>
<feature type="active site" evidence="4">
    <location>
        <position position="174"/>
    </location>
</feature>
<dbReference type="InterPro" id="IPR016163">
    <property type="entry name" value="Ald_DH_C"/>
</dbReference>
<dbReference type="SUPFAM" id="SSF53720">
    <property type="entry name" value="ALDH-like"/>
    <property type="match status" value="1"/>
</dbReference>
<evidence type="ECO:0000256" key="5">
    <source>
        <dbReference type="RuleBase" id="RU003345"/>
    </source>
</evidence>
<feature type="domain" description="Aldehyde dehydrogenase" evidence="6">
    <location>
        <begin position="3"/>
        <end position="387"/>
    </location>
</feature>
<evidence type="ECO:0000313" key="7">
    <source>
        <dbReference type="EMBL" id="GAA4391435.1"/>
    </source>
</evidence>
<keyword evidence="2 3" id="KW-0560">Oxidoreductase</keyword>
<dbReference type="InterPro" id="IPR012394">
    <property type="entry name" value="Aldehyde_DH_NAD(P)"/>
</dbReference>
<accession>A0ABP8JIM0</accession>
<organism evidence="7 8">
    <name type="scientific">Tsukamurella soli</name>
    <dbReference type="NCBI Taxonomy" id="644556"/>
    <lineage>
        <taxon>Bacteria</taxon>
        <taxon>Bacillati</taxon>
        <taxon>Actinomycetota</taxon>
        <taxon>Actinomycetes</taxon>
        <taxon>Mycobacteriales</taxon>
        <taxon>Tsukamurellaceae</taxon>
        <taxon>Tsukamurella</taxon>
    </lineage>
</organism>
<dbReference type="Pfam" id="PF00171">
    <property type="entry name" value="Aldedh"/>
    <property type="match status" value="1"/>
</dbReference>
<evidence type="ECO:0000256" key="4">
    <source>
        <dbReference type="PROSITE-ProRule" id="PRU10007"/>
    </source>
</evidence>
<dbReference type="InterPro" id="IPR016161">
    <property type="entry name" value="Ald_DH/histidinol_DH"/>
</dbReference>
<comment type="similarity">
    <text evidence="1 3 5">Belongs to the aldehyde dehydrogenase family.</text>
</comment>
<gene>
    <name evidence="7" type="ORF">GCM10023147_20320</name>
</gene>
<dbReference type="InterPro" id="IPR029510">
    <property type="entry name" value="Ald_DH_CS_GLU"/>
</dbReference>
<dbReference type="PANTHER" id="PTHR11699">
    <property type="entry name" value="ALDEHYDE DEHYDROGENASE-RELATED"/>
    <property type="match status" value="1"/>
</dbReference>
<evidence type="ECO:0000256" key="3">
    <source>
        <dbReference type="PIRNR" id="PIRNR036492"/>
    </source>
</evidence>
<dbReference type="InterPro" id="IPR015590">
    <property type="entry name" value="Aldehyde_DH_dom"/>
</dbReference>
<dbReference type="PIRSF" id="PIRSF036492">
    <property type="entry name" value="ALDH"/>
    <property type="match status" value="1"/>
</dbReference>
<evidence type="ECO:0000259" key="6">
    <source>
        <dbReference type="Pfam" id="PF00171"/>
    </source>
</evidence>
<dbReference type="Gene3D" id="3.40.309.10">
    <property type="entry name" value="Aldehyde Dehydrogenase, Chain A, domain 2"/>
    <property type="match status" value="1"/>
</dbReference>
<name>A0ABP8JIM0_9ACTN</name>
<dbReference type="Gene3D" id="3.40.605.10">
    <property type="entry name" value="Aldehyde Dehydrogenase, Chain A, domain 1"/>
    <property type="match status" value="1"/>
</dbReference>
<evidence type="ECO:0000256" key="1">
    <source>
        <dbReference type="ARBA" id="ARBA00009986"/>
    </source>
</evidence>
<protein>
    <recommendedName>
        <fullName evidence="3">Aldehyde dehydrogenase</fullName>
    </recommendedName>
</protein>
<dbReference type="InterPro" id="IPR016162">
    <property type="entry name" value="Ald_DH_N"/>
</dbReference>
<evidence type="ECO:0000256" key="2">
    <source>
        <dbReference type="ARBA" id="ARBA00023002"/>
    </source>
</evidence>
<dbReference type="EMBL" id="BAABFR010000026">
    <property type="protein sequence ID" value="GAA4391435.1"/>
    <property type="molecule type" value="Genomic_DNA"/>
</dbReference>
<reference evidence="8" key="1">
    <citation type="journal article" date="2019" name="Int. J. Syst. Evol. Microbiol.">
        <title>The Global Catalogue of Microorganisms (GCM) 10K type strain sequencing project: providing services to taxonomists for standard genome sequencing and annotation.</title>
        <authorList>
            <consortium name="The Broad Institute Genomics Platform"/>
            <consortium name="The Broad Institute Genome Sequencing Center for Infectious Disease"/>
            <person name="Wu L."/>
            <person name="Ma J."/>
        </authorList>
    </citation>
    <scope>NUCLEOTIDE SEQUENCE [LARGE SCALE GENOMIC DNA]</scope>
    <source>
        <strain evidence="8">JCM 17688</strain>
    </source>
</reference>
<keyword evidence="8" id="KW-1185">Reference proteome</keyword>
<dbReference type="Proteomes" id="UP001500635">
    <property type="component" value="Unassembled WGS sequence"/>
</dbReference>